<protein>
    <submittedName>
        <fullName evidence="1">Dehydrogenase</fullName>
    </submittedName>
</protein>
<dbReference type="OrthoDB" id="2633577at2"/>
<proteinExistence type="predicted"/>
<name>A0A329MHC1_9BACL</name>
<sequence>MHNQRNEKHAPALPTARGIRRACNKELYRTIKKLKIWIPPEQLEKAEQLYAKKVLLNLLWIHENGSNRKALADWWDENVCPEISELWNVERDTLGKAFRESFGG</sequence>
<reference evidence="1 2" key="1">
    <citation type="journal article" date="2009" name="Int. J. Syst. Evol. Microbiol.">
        <title>Paenibacillus contaminans sp. nov., isolated from a contaminated laboratory plate.</title>
        <authorList>
            <person name="Chou J.H."/>
            <person name="Lee J.H."/>
            <person name="Lin M.C."/>
            <person name="Chang P.S."/>
            <person name="Arun A.B."/>
            <person name="Young C.C."/>
            <person name="Chen W.M."/>
        </authorList>
    </citation>
    <scope>NUCLEOTIDE SEQUENCE [LARGE SCALE GENOMIC DNA]</scope>
    <source>
        <strain evidence="1 2">CKOBP-6</strain>
    </source>
</reference>
<dbReference type="Proteomes" id="UP000250369">
    <property type="component" value="Unassembled WGS sequence"/>
</dbReference>
<dbReference type="RefSeq" id="WP_113034417.1">
    <property type="nucleotide sequence ID" value="NZ_QMFB01000020.1"/>
</dbReference>
<accession>A0A329MHC1</accession>
<dbReference type="AlphaFoldDB" id="A0A329MHC1"/>
<organism evidence="1 2">
    <name type="scientific">Paenibacillus contaminans</name>
    <dbReference type="NCBI Taxonomy" id="450362"/>
    <lineage>
        <taxon>Bacteria</taxon>
        <taxon>Bacillati</taxon>
        <taxon>Bacillota</taxon>
        <taxon>Bacilli</taxon>
        <taxon>Bacillales</taxon>
        <taxon>Paenibacillaceae</taxon>
        <taxon>Paenibacillus</taxon>
    </lineage>
</organism>
<gene>
    <name evidence="1" type="ORF">DQG23_28395</name>
</gene>
<evidence type="ECO:0000313" key="1">
    <source>
        <dbReference type="EMBL" id="RAV16757.1"/>
    </source>
</evidence>
<comment type="caution">
    <text evidence="1">The sequence shown here is derived from an EMBL/GenBank/DDBJ whole genome shotgun (WGS) entry which is preliminary data.</text>
</comment>
<evidence type="ECO:0000313" key="2">
    <source>
        <dbReference type="Proteomes" id="UP000250369"/>
    </source>
</evidence>
<keyword evidence="2" id="KW-1185">Reference proteome</keyword>
<dbReference type="EMBL" id="QMFB01000020">
    <property type="protein sequence ID" value="RAV16757.1"/>
    <property type="molecule type" value="Genomic_DNA"/>
</dbReference>